<reference evidence="3" key="1">
    <citation type="journal article" date="2014" name="Int. J. Syst. Evol. Microbiol.">
        <title>Complete genome sequence of Corynebacterium casei LMG S-19264T (=DSM 44701T), isolated from a smear-ripened cheese.</title>
        <authorList>
            <consortium name="US DOE Joint Genome Institute (JGI-PGF)"/>
            <person name="Walter F."/>
            <person name="Albersmeier A."/>
            <person name="Kalinowski J."/>
            <person name="Ruckert C."/>
        </authorList>
    </citation>
    <scope>NUCLEOTIDE SEQUENCE</scope>
    <source>
        <strain evidence="3">KCTC 23430</strain>
    </source>
</reference>
<dbReference type="PANTHER" id="PTHR30469:SF11">
    <property type="entry name" value="BLL4320 PROTEIN"/>
    <property type="match status" value="1"/>
</dbReference>
<dbReference type="Gene3D" id="2.40.30.170">
    <property type="match status" value="1"/>
</dbReference>
<gene>
    <name evidence="3" type="ORF">GCM10007053_11920</name>
</gene>
<comment type="caution">
    <text evidence="3">The sequence shown here is derived from an EMBL/GenBank/DDBJ whole genome shotgun (WGS) entry which is preliminary data.</text>
</comment>
<organism evidence="3 4">
    <name type="scientific">Parahalioglobus pacificus</name>
    <dbReference type="NCBI Taxonomy" id="930806"/>
    <lineage>
        <taxon>Bacteria</taxon>
        <taxon>Pseudomonadati</taxon>
        <taxon>Pseudomonadota</taxon>
        <taxon>Gammaproteobacteria</taxon>
        <taxon>Cellvibrionales</taxon>
        <taxon>Halieaceae</taxon>
        <taxon>Parahalioglobus</taxon>
    </lineage>
</organism>
<dbReference type="PANTHER" id="PTHR30469">
    <property type="entry name" value="MULTIDRUG RESISTANCE PROTEIN MDTA"/>
    <property type="match status" value="1"/>
</dbReference>
<protein>
    <submittedName>
        <fullName evidence="3">RND transporter MFP subunit</fullName>
    </submittedName>
</protein>
<dbReference type="Gene3D" id="2.40.420.20">
    <property type="match status" value="1"/>
</dbReference>
<dbReference type="Gene3D" id="2.40.50.100">
    <property type="match status" value="1"/>
</dbReference>
<comment type="similarity">
    <text evidence="1">Belongs to the membrane fusion protein (MFP) (TC 8.A.1) family.</text>
</comment>
<dbReference type="InterPro" id="IPR058647">
    <property type="entry name" value="BSH_CzcB-like"/>
</dbReference>
<dbReference type="NCBIfam" id="TIGR01730">
    <property type="entry name" value="RND_mfp"/>
    <property type="match status" value="1"/>
</dbReference>
<dbReference type="AlphaFoldDB" id="A0A918XFM4"/>
<sequence length="374" mass="39547">MLQTALKRVTASQSTVAIAAAIGTTALLTTLLHTRAGTGNEGATIEPLPVAITPYATSSNFEREVTFLGLVRASQRSDVGFEVSGMVAKITVREGQRFEADEELAQLSTAQIAAQRDAAAADKERVTAELELARLKEKRQKDLRATGAVSREAFDETRLQARALAAQLKSVDAQLARIQLDLDKTTLRAPYAGVVAQRRVNAGAVVSAGAPVLRIVAEGAREAHVGIAIEQAAKLNAGASYPLTLRGETVSATLRSLRPDVDPSTMTTTAVFDLPADVQGLDGEPVTLTLGETVTDTGGWLPMTALIEGERGLWTVMRLDETGDSPTAIREAVEVLHVHGDEAYVRGTLVDGQAIIATGIHRVTPGAPLVAVEY</sequence>
<dbReference type="GO" id="GO:0015562">
    <property type="term" value="F:efflux transmembrane transporter activity"/>
    <property type="evidence" value="ECO:0007669"/>
    <property type="project" value="TreeGrafter"/>
</dbReference>
<keyword evidence="4" id="KW-1185">Reference proteome</keyword>
<evidence type="ECO:0000313" key="4">
    <source>
        <dbReference type="Proteomes" id="UP000644693"/>
    </source>
</evidence>
<reference evidence="3" key="2">
    <citation type="submission" date="2020-09" db="EMBL/GenBank/DDBJ databases">
        <authorList>
            <person name="Sun Q."/>
            <person name="Kim S."/>
        </authorList>
    </citation>
    <scope>NUCLEOTIDE SEQUENCE</scope>
    <source>
        <strain evidence="3">KCTC 23430</strain>
    </source>
</reference>
<name>A0A918XFM4_9GAMM</name>
<dbReference type="SUPFAM" id="SSF111369">
    <property type="entry name" value="HlyD-like secretion proteins"/>
    <property type="match status" value="1"/>
</dbReference>
<proteinExistence type="inferred from homology"/>
<dbReference type="GO" id="GO:1990281">
    <property type="term" value="C:efflux pump complex"/>
    <property type="evidence" value="ECO:0007669"/>
    <property type="project" value="TreeGrafter"/>
</dbReference>
<evidence type="ECO:0000256" key="1">
    <source>
        <dbReference type="ARBA" id="ARBA00009477"/>
    </source>
</evidence>
<dbReference type="InterPro" id="IPR006143">
    <property type="entry name" value="RND_pump_MFP"/>
</dbReference>
<dbReference type="Pfam" id="PF25973">
    <property type="entry name" value="BSH_CzcB"/>
    <property type="match status" value="1"/>
</dbReference>
<evidence type="ECO:0000259" key="2">
    <source>
        <dbReference type="Pfam" id="PF25973"/>
    </source>
</evidence>
<dbReference type="Proteomes" id="UP000644693">
    <property type="component" value="Unassembled WGS sequence"/>
</dbReference>
<feature type="domain" description="CzcB-like barrel-sandwich hybrid" evidence="2">
    <location>
        <begin position="79"/>
        <end position="215"/>
    </location>
</feature>
<dbReference type="RefSeq" id="WP_189476124.1">
    <property type="nucleotide sequence ID" value="NZ_BMYM01000001.1"/>
</dbReference>
<evidence type="ECO:0000313" key="3">
    <source>
        <dbReference type="EMBL" id="GHD30295.1"/>
    </source>
</evidence>
<dbReference type="EMBL" id="BMYM01000001">
    <property type="protein sequence ID" value="GHD30295.1"/>
    <property type="molecule type" value="Genomic_DNA"/>
</dbReference>
<accession>A0A918XFM4</accession>
<dbReference type="Gene3D" id="1.10.287.470">
    <property type="entry name" value="Helix hairpin bin"/>
    <property type="match status" value="1"/>
</dbReference>